<comment type="similarity">
    <text evidence="4">Belongs to the EXORDIUM family.</text>
</comment>
<dbReference type="EMBL" id="KV440990">
    <property type="protein sequence ID" value="OAD69803.1"/>
    <property type="molecule type" value="Genomic_DNA"/>
</dbReference>
<sequence>MQIKMKFISTAVSLLFSAILVAAQQSTTTTTTATTDTAADTTSNTTPLTTKYGETFKNAGGKMLIDKVNVYLIFYGDWSSPESQTDQSVFMNFVDRVSSTSWFNTLKQYPNADGKTISGPISLAAAVTDSGSHGLNLTDTNTHKQIVTDAVHSGYLDATNQLDNDGFYIILAAKNVQDSEFCNTHCGYNGYSDEFQYMYIGYPGSCTDSCVPSLNQADSPNNSTSIDAAITIFSHEVQDILTDPRDDAWIIKDGETKVEVGDFCSGQGVTESQWFGSINQLEGKNASYNLAIDDKKYLVQTIYNPKSKTCVLSSE</sequence>
<dbReference type="Pfam" id="PF04674">
    <property type="entry name" value="Phi_1"/>
    <property type="match status" value="1"/>
</dbReference>
<proteinExistence type="inferred from homology"/>
<dbReference type="AlphaFoldDB" id="A0A162TTY4"/>
<gene>
    <name evidence="6" type="ORF">PHYBLDRAFT_79848</name>
</gene>
<reference evidence="7" key="1">
    <citation type="submission" date="2015-06" db="EMBL/GenBank/DDBJ databases">
        <title>Expansion of signal transduction pathways in fungi by whole-genome duplication.</title>
        <authorList>
            <consortium name="DOE Joint Genome Institute"/>
            <person name="Corrochano L.M."/>
            <person name="Kuo A."/>
            <person name="Marcet-Houben M."/>
            <person name="Polaino S."/>
            <person name="Salamov A."/>
            <person name="Villalobos J.M."/>
            <person name="Alvarez M.I."/>
            <person name="Avalos J."/>
            <person name="Benito E.P."/>
            <person name="Benoit I."/>
            <person name="Burger G."/>
            <person name="Camino L.P."/>
            <person name="Canovas D."/>
            <person name="Cerda-Olmedo E."/>
            <person name="Cheng J.-F."/>
            <person name="Dominguez A."/>
            <person name="Elias M."/>
            <person name="Eslava A.P."/>
            <person name="Glaser F."/>
            <person name="Grimwood J."/>
            <person name="Gutierrez G."/>
            <person name="Heitman J."/>
            <person name="Henrissat B."/>
            <person name="Iturriaga E.A."/>
            <person name="Lang B.F."/>
            <person name="Lavin J.L."/>
            <person name="Lee S."/>
            <person name="Li W."/>
            <person name="Lindquist E."/>
            <person name="Lopez-Garcia S."/>
            <person name="Luque E.M."/>
            <person name="Marcos A.T."/>
            <person name="Martin J."/>
            <person name="McCluskey K."/>
            <person name="Medina H.R."/>
            <person name="Miralles-Duran A."/>
            <person name="Miyazaki A."/>
            <person name="Munoz-Torres E."/>
            <person name="Oguiza J.A."/>
            <person name="Ohm R."/>
            <person name="Olmedo M."/>
            <person name="Orejas M."/>
            <person name="Ortiz-Castellanos L."/>
            <person name="Pisabarro A.G."/>
            <person name="Rodriguez-Romero J."/>
            <person name="Ruiz-Herrera J."/>
            <person name="Ruiz-Vazquez R."/>
            <person name="Sanz C."/>
            <person name="Schackwitz W."/>
            <person name="Schmutz J."/>
            <person name="Shahriari M."/>
            <person name="Shelest E."/>
            <person name="Silva-Franco F."/>
            <person name="Soanes D."/>
            <person name="Syed K."/>
            <person name="Tagua V.G."/>
            <person name="Talbot N.J."/>
            <person name="Thon M."/>
            <person name="De vries R.P."/>
            <person name="Wiebenga A."/>
            <person name="Yadav J.S."/>
            <person name="Braun E.L."/>
            <person name="Baker S."/>
            <person name="Garre V."/>
            <person name="Horwitz B."/>
            <person name="Torres-Martinez S."/>
            <person name="Idnurm A."/>
            <person name="Herrera-Estrella A."/>
            <person name="Gabaldon T."/>
            <person name="Grigoriev I.V."/>
        </authorList>
    </citation>
    <scope>NUCLEOTIDE SEQUENCE [LARGE SCALE GENOMIC DNA]</scope>
    <source>
        <strain evidence="7">NRRL 1555(-)</strain>
    </source>
</reference>
<dbReference type="OrthoDB" id="2016249at2759"/>
<dbReference type="VEuPathDB" id="FungiDB:PHYBLDRAFT_79848"/>
<evidence type="ECO:0000313" key="7">
    <source>
        <dbReference type="Proteomes" id="UP000077315"/>
    </source>
</evidence>
<evidence type="ECO:0000256" key="3">
    <source>
        <dbReference type="ARBA" id="ARBA00022729"/>
    </source>
</evidence>
<dbReference type="PANTHER" id="PTHR31279">
    <property type="entry name" value="PROTEIN EXORDIUM-LIKE 5"/>
    <property type="match status" value="1"/>
</dbReference>
<dbReference type="InParanoid" id="A0A162TTY4"/>
<feature type="chain" id="PRO_5007839947" evidence="5">
    <location>
        <begin position="24"/>
        <end position="315"/>
    </location>
</feature>
<accession>A0A162TTY4</accession>
<keyword evidence="3 5" id="KW-0732">Signal</keyword>
<dbReference type="Proteomes" id="UP000077315">
    <property type="component" value="Unassembled WGS sequence"/>
</dbReference>
<keyword evidence="2" id="KW-0964">Secreted</keyword>
<evidence type="ECO:0000256" key="4">
    <source>
        <dbReference type="ARBA" id="ARBA00023591"/>
    </source>
</evidence>
<protein>
    <submittedName>
        <fullName evidence="6">Uncharacterized protein</fullName>
    </submittedName>
</protein>
<dbReference type="PANTHER" id="PTHR31279:SF58">
    <property type="entry name" value="PROTEIN EXORDIUM-LIKE 2"/>
    <property type="match status" value="1"/>
</dbReference>
<evidence type="ECO:0000256" key="5">
    <source>
        <dbReference type="SAM" id="SignalP"/>
    </source>
</evidence>
<comment type="subcellular location">
    <subcellularLocation>
        <location evidence="1">Secreted</location>
    </subcellularLocation>
</comment>
<dbReference type="GeneID" id="29004417"/>
<evidence type="ECO:0000256" key="1">
    <source>
        <dbReference type="ARBA" id="ARBA00004613"/>
    </source>
</evidence>
<evidence type="ECO:0000256" key="2">
    <source>
        <dbReference type="ARBA" id="ARBA00022525"/>
    </source>
</evidence>
<evidence type="ECO:0000313" key="6">
    <source>
        <dbReference type="EMBL" id="OAD69803.1"/>
    </source>
</evidence>
<dbReference type="RefSeq" id="XP_018287843.1">
    <property type="nucleotide sequence ID" value="XM_018443512.1"/>
</dbReference>
<dbReference type="GO" id="GO:0005576">
    <property type="term" value="C:extracellular region"/>
    <property type="evidence" value="ECO:0007669"/>
    <property type="project" value="UniProtKB-SubCell"/>
</dbReference>
<name>A0A162TTY4_PHYB8</name>
<feature type="signal peptide" evidence="5">
    <location>
        <begin position="1"/>
        <end position="23"/>
    </location>
</feature>
<keyword evidence="7" id="KW-1185">Reference proteome</keyword>
<dbReference type="InterPro" id="IPR006766">
    <property type="entry name" value="EXORDIUM-like"/>
</dbReference>
<organism evidence="6 7">
    <name type="scientific">Phycomyces blakesleeanus (strain ATCC 8743b / DSM 1359 / FGSC 10004 / NBRC 33097 / NRRL 1555)</name>
    <dbReference type="NCBI Taxonomy" id="763407"/>
    <lineage>
        <taxon>Eukaryota</taxon>
        <taxon>Fungi</taxon>
        <taxon>Fungi incertae sedis</taxon>
        <taxon>Mucoromycota</taxon>
        <taxon>Mucoromycotina</taxon>
        <taxon>Mucoromycetes</taxon>
        <taxon>Mucorales</taxon>
        <taxon>Phycomycetaceae</taxon>
        <taxon>Phycomyces</taxon>
    </lineage>
</organism>